<name>A0A6G0XAV0_9STRA</name>
<dbReference type="PANTHER" id="PTHR15435:SF2">
    <property type="entry name" value="KICSTOR COMPLEX PROTEIN KAPTIN"/>
    <property type="match status" value="1"/>
</dbReference>
<organism evidence="1 2">
    <name type="scientific">Aphanomyces euteiches</name>
    <dbReference type="NCBI Taxonomy" id="100861"/>
    <lineage>
        <taxon>Eukaryota</taxon>
        <taxon>Sar</taxon>
        <taxon>Stramenopiles</taxon>
        <taxon>Oomycota</taxon>
        <taxon>Saprolegniomycetes</taxon>
        <taxon>Saprolegniales</taxon>
        <taxon>Verrucalvaceae</taxon>
        <taxon>Aphanomyces</taxon>
    </lineage>
</organism>
<dbReference type="EMBL" id="VJMJ01000084">
    <property type="protein sequence ID" value="KAF0737241.1"/>
    <property type="molecule type" value="Genomic_DNA"/>
</dbReference>
<dbReference type="InterPro" id="IPR028994">
    <property type="entry name" value="Integrin_alpha_N"/>
</dbReference>
<keyword evidence="2" id="KW-1185">Reference proteome</keyword>
<dbReference type="GO" id="GO:0051015">
    <property type="term" value="F:actin filament binding"/>
    <property type="evidence" value="ECO:0007669"/>
    <property type="project" value="TreeGrafter"/>
</dbReference>
<evidence type="ECO:0000313" key="2">
    <source>
        <dbReference type="Proteomes" id="UP000481153"/>
    </source>
</evidence>
<evidence type="ECO:0000313" key="1">
    <source>
        <dbReference type="EMBL" id="KAF0737241.1"/>
    </source>
</evidence>
<dbReference type="SUPFAM" id="SSF69318">
    <property type="entry name" value="Integrin alpha N-terminal domain"/>
    <property type="match status" value="1"/>
</dbReference>
<protein>
    <submittedName>
        <fullName evidence="1">Uncharacterized protein</fullName>
    </submittedName>
</protein>
<dbReference type="VEuPathDB" id="FungiDB:AeMF1_011144"/>
<dbReference type="InterPro" id="IPR029982">
    <property type="entry name" value="Kptn"/>
</dbReference>
<dbReference type="Proteomes" id="UP000481153">
    <property type="component" value="Unassembled WGS sequence"/>
</dbReference>
<reference evidence="1 2" key="1">
    <citation type="submission" date="2019-07" db="EMBL/GenBank/DDBJ databases">
        <title>Genomics analysis of Aphanomyces spp. identifies a new class of oomycete effector associated with host adaptation.</title>
        <authorList>
            <person name="Gaulin E."/>
        </authorList>
    </citation>
    <scope>NUCLEOTIDE SEQUENCE [LARGE SCALE GENOMIC DNA]</scope>
    <source>
        <strain evidence="1 2">ATCC 201684</strain>
    </source>
</reference>
<dbReference type="GO" id="GO:0034198">
    <property type="term" value="P:cellular response to amino acid starvation"/>
    <property type="evidence" value="ECO:0007669"/>
    <property type="project" value="TreeGrafter"/>
</dbReference>
<gene>
    <name evidence="1" type="ORF">Ae201684_006418</name>
</gene>
<accession>A0A6G0XAV0</accession>
<dbReference type="GO" id="GO:1904262">
    <property type="term" value="P:negative regulation of TORC1 signaling"/>
    <property type="evidence" value="ECO:0007669"/>
    <property type="project" value="TreeGrafter"/>
</dbReference>
<dbReference type="GO" id="GO:0007015">
    <property type="term" value="P:actin filament organization"/>
    <property type="evidence" value="ECO:0007669"/>
    <property type="project" value="InterPro"/>
</dbReference>
<comment type="caution">
    <text evidence="1">The sequence shown here is derived from an EMBL/GenBank/DDBJ whole genome shotgun (WGS) entry which is preliminary data.</text>
</comment>
<proteinExistence type="predicted"/>
<dbReference type="PANTHER" id="PTHR15435">
    <property type="entry name" value="KICSTOR COMPLEX PROTEIN KAPTIN"/>
    <property type="match status" value="1"/>
</dbReference>
<sequence>MGYGQTWLFRYPAPQNEALAGGEREFSRQSSYYDLEDSSEEEPAANRNRDRDVAAFTMTPISSDRILVTTPWSVCELLYLHNDKQFHLDPVGMSPSKEKYSDLDHAMASAGMPHESSVLACDVLTISPSKSVLVLLYQEPRGRCCLTLQSIPDSSSKTDLSHERSRFEQSSVPLKSVVVNVRDVIGALSFFGVLLFRTDSIIACGYVTDDSTVKTEAAQLSPEQFASFFPHLVDFPYAVVSYHTLTHEGTRLLALGCANGVVRLFSGKAAYDGFATVTETKQFELDGPISSLHLFNVHASQGSLLCDVLVSSSIGYAVVYHHPFNPACTAHVLPDSDYFDSILCCLSADIDMDGSAELLLGTFSNALIAYKHNRATPNAPWSVLTKDRWDFFFFGPVYSIVCQDMNGDGVDEIIIASTDGIHVLEPDCDQVREKLQAVLTLLQPSETSS</sequence>
<dbReference type="AlphaFoldDB" id="A0A6G0XAV0"/>
<dbReference type="GO" id="GO:0015629">
    <property type="term" value="C:actin cytoskeleton"/>
    <property type="evidence" value="ECO:0007669"/>
    <property type="project" value="InterPro"/>
</dbReference>
<dbReference type="GO" id="GO:0030027">
    <property type="term" value="C:lamellipodium"/>
    <property type="evidence" value="ECO:0007669"/>
    <property type="project" value="TreeGrafter"/>
</dbReference>